<protein>
    <recommendedName>
        <fullName evidence="6">N-acetyl-gamma-glutamyl-phosphate reductase</fullName>
        <shortName evidence="6">AGPR</shortName>
        <ecNumber evidence="6">1.2.1.38</ecNumber>
    </recommendedName>
    <alternativeName>
        <fullName evidence="6">N-acetyl-glutamate semialdehyde dehydrogenase</fullName>
        <shortName evidence="6">NAGSA dehydrogenase</shortName>
    </alternativeName>
</protein>
<dbReference type="Pfam" id="PF01118">
    <property type="entry name" value="Semialdhyde_dh"/>
    <property type="match status" value="1"/>
</dbReference>
<dbReference type="SUPFAM" id="SSF55347">
    <property type="entry name" value="Glyceraldehyde-3-phosphate dehydrogenase-like, C-terminal domain"/>
    <property type="match status" value="1"/>
</dbReference>
<keyword evidence="9" id="KW-1185">Reference proteome</keyword>
<keyword evidence="2 6" id="KW-0055">Arginine biosynthesis</keyword>
<evidence type="ECO:0000256" key="6">
    <source>
        <dbReference type="HAMAP-Rule" id="MF_01110"/>
    </source>
</evidence>
<proteinExistence type="inferred from homology"/>
<comment type="similarity">
    <text evidence="6">Belongs to the NAGSA dehydrogenase family. Type 2 subfamily.</text>
</comment>
<evidence type="ECO:0000313" key="9">
    <source>
        <dbReference type="Proteomes" id="UP000199309"/>
    </source>
</evidence>
<evidence type="ECO:0000256" key="4">
    <source>
        <dbReference type="ARBA" id="ARBA00022857"/>
    </source>
</evidence>
<dbReference type="UniPathway" id="UPA00068">
    <property type="reaction ID" value="UER00108"/>
</dbReference>
<dbReference type="HAMAP" id="MF_01110">
    <property type="entry name" value="ArgC_type2"/>
    <property type="match status" value="1"/>
</dbReference>
<keyword evidence="5 6" id="KW-0560">Oxidoreductase</keyword>
<dbReference type="EMBL" id="FNHQ01000022">
    <property type="protein sequence ID" value="SDN06979.1"/>
    <property type="molecule type" value="Genomic_DNA"/>
</dbReference>
<name>A0A1G9YCW1_9FIRM</name>
<dbReference type="PANTHER" id="PTHR32338:SF10">
    <property type="entry name" value="N-ACETYL-GAMMA-GLUTAMYL-PHOSPHATE REDUCTASE, CHLOROPLASTIC-RELATED"/>
    <property type="match status" value="1"/>
</dbReference>
<accession>A0A1G9YCW1</accession>
<feature type="domain" description="Semialdehyde dehydrogenase NAD-binding" evidence="7">
    <location>
        <begin position="4"/>
        <end position="105"/>
    </location>
</feature>
<dbReference type="InterPro" id="IPR058924">
    <property type="entry name" value="AGPR_dimerisation_dom"/>
</dbReference>
<dbReference type="Pfam" id="PF22698">
    <property type="entry name" value="Semialdhyde_dhC_1"/>
    <property type="match status" value="1"/>
</dbReference>
<reference evidence="8 9" key="1">
    <citation type="submission" date="2016-10" db="EMBL/GenBank/DDBJ databases">
        <authorList>
            <person name="de Groot N.N."/>
        </authorList>
    </citation>
    <scope>NUCLEOTIDE SEQUENCE [LARGE SCALE GENOMIC DNA]</scope>
    <source>
        <strain evidence="8 9">DSM 16981</strain>
    </source>
</reference>
<dbReference type="SUPFAM" id="SSF51735">
    <property type="entry name" value="NAD(P)-binding Rossmann-fold domains"/>
    <property type="match status" value="1"/>
</dbReference>
<dbReference type="InterPro" id="IPR050085">
    <property type="entry name" value="AGPR"/>
</dbReference>
<dbReference type="InterPro" id="IPR036291">
    <property type="entry name" value="NAD(P)-bd_dom_sf"/>
</dbReference>
<dbReference type="Gene3D" id="3.40.50.720">
    <property type="entry name" value="NAD(P)-binding Rossmann-like Domain"/>
    <property type="match status" value="1"/>
</dbReference>
<dbReference type="NCBIfam" id="TIGR01851">
    <property type="entry name" value="argC_other"/>
    <property type="match status" value="1"/>
</dbReference>
<keyword evidence="1 6" id="KW-0963">Cytoplasm</keyword>
<feature type="active site" evidence="6">
    <location>
        <position position="116"/>
    </location>
</feature>
<dbReference type="OrthoDB" id="9801289at2"/>
<dbReference type="InterPro" id="IPR000534">
    <property type="entry name" value="Semialdehyde_DH_NAD-bd"/>
</dbReference>
<comment type="catalytic activity">
    <reaction evidence="6">
        <text>N-acetyl-L-glutamate 5-semialdehyde + phosphate + NADP(+) = N-acetyl-L-glutamyl 5-phosphate + NADPH + H(+)</text>
        <dbReference type="Rhea" id="RHEA:21588"/>
        <dbReference type="ChEBI" id="CHEBI:15378"/>
        <dbReference type="ChEBI" id="CHEBI:29123"/>
        <dbReference type="ChEBI" id="CHEBI:43474"/>
        <dbReference type="ChEBI" id="CHEBI:57783"/>
        <dbReference type="ChEBI" id="CHEBI:57936"/>
        <dbReference type="ChEBI" id="CHEBI:58349"/>
        <dbReference type="EC" id="1.2.1.38"/>
    </reaction>
</comment>
<evidence type="ECO:0000256" key="1">
    <source>
        <dbReference type="ARBA" id="ARBA00022490"/>
    </source>
</evidence>
<dbReference type="CDD" id="cd23935">
    <property type="entry name" value="AGPR_2_C"/>
    <property type="match status" value="1"/>
</dbReference>
<dbReference type="CDD" id="cd17896">
    <property type="entry name" value="AGPR_2_N"/>
    <property type="match status" value="1"/>
</dbReference>
<keyword evidence="4 6" id="KW-0521">NADP</keyword>
<evidence type="ECO:0000313" key="8">
    <source>
        <dbReference type="EMBL" id="SDN06979.1"/>
    </source>
</evidence>
<comment type="subcellular location">
    <subcellularLocation>
        <location evidence="6">Cytoplasm</location>
    </subcellularLocation>
</comment>
<comment type="pathway">
    <text evidence="6">Amino-acid biosynthesis; L-arginine biosynthesis; N(2)-acetyl-L-ornithine from L-glutamate: step 3/4.</text>
</comment>
<evidence type="ECO:0000256" key="3">
    <source>
        <dbReference type="ARBA" id="ARBA00022605"/>
    </source>
</evidence>
<dbReference type="AlphaFoldDB" id="A0A1G9YCW1"/>
<gene>
    <name evidence="6" type="primary">argC</name>
    <name evidence="8" type="ORF">SAMN05660299_02049</name>
</gene>
<dbReference type="STRING" id="349095.SAMN05660299_02049"/>
<dbReference type="Proteomes" id="UP000199309">
    <property type="component" value="Unassembled WGS sequence"/>
</dbReference>
<dbReference type="Gene3D" id="3.30.360.10">
    <property type="entry name" value="Dihydrodipicolinate Reductase, domain 2"/>
    <property type="match status" value="1"/>
</dbReference>
<dbReference type="SMART" id="SM00859">
    <property type="entry name" value="Semialdhyde_dh"/>
    <property type="match status" value="1"/>
</dbReference>
<organism evidence="8 9">
    <name type="scientific">Megasphaera paucivorans</name>
    <dbReference type="NCBI Taxonomy" id="349095"/>
    <lineage>
        <taxon>Bacteria</taxon>
        <taxon>Bacillati</taxon>
        <taxon>Bacillota</taxon>
        <taxon>Negativicutes</taxon>
        <taxon>Veillonellales</taxon>
        <taxon>Veillonellaceae</taxon>
        <taxon>Megasphaera</taxon>
    </lineage>
</organism>
<keyword evidence="3 6" id="KW-0028">Amino-acid biosynthesis</keyword>
<evidence type="ECO:0000256" key="2">
    <source>
        <dbReference type="ARBA" id="ARBA00022571"/>
    </source>
</evidence>
<evidence type="ECO:0000256" key="5">
    <source>
        <dbReference type="ARBA" id="ARBA00023002"/>
    </source>
</evidence>
<dbReference type="GO" id="GO:0005737">
    <property type="term" value="C:cytoplasm"/>
    <property type="evidence" value="ECO:0007669"/>
    <property type="project" value="UniProtKB-SubCell"/>
</dbReference>
<comment type="function">
    <text evidence="6">Catalyzes the NADPH-dependent reduction of N-acetyl-5-glutamyl phosphate to yield N-acetyl-L-glutamate 5-semialdehyde.</text>
</comment>
<dbReference type="PANTHER" id="PTHR32338">
    <property type="entry name" value="N-ACETYL-GAMMA-GLUTAMYL-PHOSPHATE REDUCTASE, CHLOROPLASTIC-RELATED-RELATED"/>
    <property type="match status" value="1"/>
</dbReference>
<dbReference type="GO" id="GO:0003942">
    <property type="term" value="F:N-acetyl-gamma-glutamyl-phosphate reductase activity"/>
    <property type="evidence" value="ECO:0007669"/>
    <property type="project" value="UniProtKB-UniRule"/>
</dbReference>
<dbReference type="RefSeq" id="WP_091651441.1">
    <property type="nucleotide sequence ID" value="NZ_FNHQ01000022.1"/>
</dbReference>
<sequence length="315" mass="34416">MKTKVFIDGHEGTTGLRIHERLSKRSDIELISIHEELRKDTAEIKECLAAADIAFLCLPDAAAIEAVSLAEGSKVRIIDTSTAHRTATGWTYGFPELSKEQYIQIAESSRVGNPGCHASGVISVIQPLRDIDLMPADYPVTAFSLTGYSGGGKKMIKQYEKGEKTEELLAPRQYGLGQKHKHLKEIVDICGLSQAPIFSPIVDDYYSGMEVTIPIFTKYLKGTPSFKDVWEVYAAHYENCPFVHVLPFGEDKGGFLAGNGKSGYDDMEIIVTGNDDRLVIHSIFDNLGKGASGAAIQNMNIMMGIDPATGLKLSK</sequence>
<dbReference type="InterPro" id="IPR010136">
    <property type="entry name" value="AGPR_type-2"/>
</dbReference>
<dbReference type="EC" id="1.2.1.38" evidence="6"/>
<dbReference type="GO" id="GO:0051287">
    <property type="term" value="F:NAD binding"/>
    <property type="evidence" value="ECO:0007669"/>
    <property type="project" value="InterPro"/>
</dbReference>
<evidence type="ECO:0000259" key="7">
    <source>
        <dbReference type="SMART" id="SM00859"/>
    </source>
</evidence>
<dbReference type="GO" id="GO:0006526">
    <property type="term" value="P:L-arginine biosynthetic process"/>
    <property type="evidence" value="ECO:0007669"/>
    <property type="project" value="UniProtKB-UniRule"/>
</dbReference>